<feature type="signal peptide" evidence="4">
    <location>
        <begin position="1"/>
        <end position="27"/>
    </location>
</feature>
<dbReference type="InterPro" id="IPR006143">
    <property type="entry name" value="RND_pump_MFP"/>
</dbReference>
<proteinExistence type="inferred from homology"/>
<dbReference type="InterPro" id="IPR058624">
    <property type="entry name" value="MdtA-like_HH"/>
</dbReference>
<sequence>MALTSSPLKFAALGAVLALGLTGCKDAQTAAPAAQEVPEISFLIMEPQSRPIVRELPGRTAPTRIAEVRARVSGIVIERAFLQGSEVKAGDVLYRIDPKPFEVELQLQEAAMAKAAAMLEQAHQQAKRIETLFQGKSASQAQLEQAVSANRQAEADFQARTADVQRARLNLEYATVRSPINGRVGGALVTEGALVGQNEATHLTTVQQLDPIYADFTQSITELSQLRRDLERGDIEQVAPETAKVRLVLDDGSIYIHPGKLLFSGAQVEPSTGKVTLRGEFPNPKQELLPGMYVRVQLEQGIDSDAIAVPSQAIQRNFSGNSEVYVIRDDNVVIAQPVRVGGIIEGQRLITEGLKKGDRVVVEGFQKITAGIKVTPIPWTQPATANPAQRADVAPVVIR</sequence>
<dbReference type="KEGG" id="vgo:GJW-30_1_01667"/>
<evidence type="ECO:0000259" key="6">
    <source>
        <dbReference type="Pfam" id="PF25917"/>
    </source>
</evidence>
<dbReference type="InterPro" id="IPR058627">
    <property type="entry name" value="MdtA-like_C"/>
</dbReference>
<dbReference type="Pfam" id="PF25967">
    <property type="entry name" value="RND-MFP_C"/>
    <property type="match status" value="1"/>
</dbReference>
<evidence type="ECO:0000259" key="7">
    <source>
        <dbReference type="Pfam" id="PF25944"/>
    </source>
</evidence>
<keyword evidence="10" id="KW-1185">Reference proteome</keyword>
<comment type="similarity">
    <text evidence="2">Belongs to the membrane fusion protein (MFP) (TC 8.A.1) family.</text>
</comment>
<comment type="subcellular location">
    <subcellularLocation>
        <location evidence="1">Cell envelope</location>
    </subcellularLocation>
</comment>
<keyword evidence="4" id="KW-0732">Signal</keyword>
<evidence type="ECO:0000259" key="5">
    <source>
        <dbReference type="Pfam" id="PF25876"/>
    </source>
</evidence>
<evidence type="ECO:0000259" key="8">
    <source>
        <dbReference type="Pfam" id="PF25967"/>
    </source>
</evidence>
<dbReference type="AlphaFoldDB" id="A0A0S3PT49"/>
<feature type="domain" description="Multidrug resistance protein MdtA-like barrel-sandwich hybrid" evidence="6">
    <location>
        <begin position="64"/>
        <end position="207"/>
    </location>
</feature>
<feature type="domain" description="Multidrug resistance protein MdtA-like C-terminal permuted SH3" evidence="8">
    <location>
        <begin position="305"/>
        <end position="367"/>
    </location>
</feature>
<evidence type="ECO:0000313" key="10">
    <source>
        <dbReference type="Proteomes" id="UP000236884"/>
    </source>
</evidence>
<dbReference type="Proteomes" id="UP000236884">
    <property type="component" value="Chromosome"/>
</dbReference>
<dbReference type="GO" id="GO:0005886">
    <property type="term" value="C:plasma membrane"/>
    <property type="evidence" value="ECO:0007669"/>
    <property type="project" value="TreeGrafter"/>
</dbReference>
<dbReference type="GO" id="GO:0030313">
    <property type="term" value="C:cell envelope"/>
    <property type="evidence" value="ECO:0007669"/>
    <property type="project" value="UniProtKB-SubCell"/>
</dbReference>
<dbReference type="Pfam" id="PF25917">
    <property type="entry name" value="BSH_RND"/>
    <property type="match status" value="1"/>
</dbReference>
<feature type="chain" id="PRO_5006615740" evidence="4">
    <location>
        <begin position="28"/>
        <end position="399"/>
    </location>
</feature>
<gene>
    <name evidence="9" type="primary">ttgG</name>
    <name evidence="9" type="ORF">GJW-30_1_01667</name>
</gene>
<dbReference type="Pfam" id="PF25944">
    <property type="entry name" value="Beta-barrel_RND"/>
    <property type="match status" value="1"/>
</dbReference>
<dbReference type="SUPFAM" id="SSF111369">
    <property type="entry name" value="HlyD-like secretion proteins"/>
    <property type="match status" value="1"/>
</dbReference>
<dbReference type="InterPro" id="IPR058625">
    <property type="entry name" value="MdtA-like_BSH"/>
</dbReference>
<keyword evidence="3" id="KW-0175">Coiled coil</keyword>
<evidence type="ECO:0000256" key="1">
    <source>
        <dbReference type="ARBA" id="ARBA00004196"/>
    </source>
</evidence>
<dbReference type="Gene3D" id="1.10.287.470">
    <property type="entry name" value="Helix hairpin bin"/>
    <property type="match status" value="1"/>
</dbReference>
<feature type="domain" description="Multidrug resistance protein MdtA-like alpha-helical hairpin" evidence="5">
    <location>
        <begin position="107"/>
        <end position="174"/>
    </location>
</feature>
<dbReference type="GO" id="GO:0046677">
    <property type="term" value="P:response to antibiotic"/>
    <property type="evidence" value="ECO:0007669"/>
    <property type="project" value="TreeGrafter"/>
</dbReference>
<dbReference type="InterPro" id="IPR058626">
    <property type="entry name" value="MdtA-like_b-barrel"/>
</dbReference>
<name>A0A0S3PT49_9BRAD</name>
<dbReference type="Pfam" id="PF25876">
    <property type="entry name" value="HH_MFP_RND"/>
    <property type="match status" value="1"/>
</dbReference>
<reference evidence="9 10" key="1">
    <citation type="submission" date="2015-08" db="EMBL/GenBank/DDBJ databases">
        <title>Investigation of the bacterial diversity of lava forest soil.</title>
        <authorList>
            <person name="Lee J.S."/>
        </authorList>
    </citation>
    <scope>NUCLEOTIDE SEQUENCE [LARGE SCALE GENOMIC DNA]</scope>
    <source>
        <strain evidence="9 10">GJW-30</strain>
    </source>
</reference>
<accession>A0A0S3PT49</accession>
<dbReference type="Gene3D" id="2.40.30.170">
    <property type="match status" value="1"/>
</dbReference>
<organism evidence="9 10">
    <name type="scientific">Variibacter gotjawalensis</name>
    <dbReference type="NCBI Taxonomy" id="1333996"/>
    <lineage>
        <taxon>Bacteria</taxon>
        <taxon>Pseudomonadati</taxon>
        <taxon>Pseudomonadota</taxon>
        <taxon>Alphaproteobacteria</taxon>
        <taxon>Hyphomicrobiales</taxon>
        <taxon>Nitrobacteraceae</taxon>
        <taxon>Variibacter</taxon>
    </lineage>
</organism>
<protein>
    <submittedName>
        <fullName evidence="9">Toluene efflux pump periplasmic linker protein TtgG</fullName>
    </submittedName>
</protein>
<evidence type="ECO:0000256" key="2">
    <source>
        <dbReference type="ARBA" id="ARBA00009477"/>
    </source>
</evidence>
<feature type="coiled-coil region" evidence="3">
    <location>
        <begin position="105"/>
        <end position="156"/>
    </location>
</feature>
<feature type="domain" description="Multidrug resistance protein MdtA-like beta-barrel" evidence="7">
    <location>
        <begin position="211"/>
        <end position="301"/>
    </location>
</feature>
<dbReference type="FunFam" id="2.40.420.20:FF:000001">
    <property type="entry name" value="Efflux RND transporter periplasmic adaptor subunit"/>
    <property type="match status" value="1"/>
</dbReference>
<evidence type="ECO:0000313" key="9">
    <source>
        <dbReference type="EMBL" id="BAT59137.1"/>
    </source>
</evidence>
<dbReference type="PANTHER" id="PTHR30158">
    <property type="entry name" value="ACRA/E-RELATED COMPONENT OF DRUG EFFLUX TRANSPORTER"/>
    <property type="match status" value="1"/>
</dbReference>
<evidence type="ECO:0000256" key="3">
    <source>
        <dbReference type="SAM" id="Coils"/>
    </source>
</evidence>
<dbReference type="Gene3D" id="2.40.50.100">
    <property type="match status" value="1"/>
</dbReference>
<dbReference type="NCBIfam" id="TIGR01730">
    <property type="entry name" value="RND_mfp"/>
    <property type="match status" value="1"/>
</dbReference>
<dbReference type="Gene3D" id="2.40.420.20">
    <property type="match status" value="1"/>
</dbReference>
<dbReference type="GO" id="GO:0022857">
    <property type="term" value="F:transmembrane transporter activity"/>
    <property type="evidence" value="ECO:0007669"/>
    <property type="project" value="InterPro"/>
</dbReference>
<evidence type="ECO:0000256" key="4">
    <source>
        <dbReference type="SAM" id="SignalP"/>
    </source>
</evidence>
<dbReference type="EMBL" id="AP014946">
    <property type="protein sequence ID" value="BAT59137.1"/>
    <property type="molecule type" value="Genomic_DNA"/>
</dbReference>
<dbReference type="PANTHER" id="PTHR30158:SF3">
    <property type="entry name" value="MULTIDRUG EFFLUX PUMP SUBUNIT ACRA-RELATED"/>
    <property type="match status" value="1"/>
</dbReference>